<dbReference type="AlphaFoldDB" id="A0A179SX80"/>
<evidence type="ECO:0000256" key="1">
    <source>
        <dbReference type="ARBA" id="ARBA00008950"/>
    </source>
</evidence>
<dbReference type="InterPro" id="IPR029052">
    <property type="entry name" value="Metallo-depent_PP-like"/>
</dbReference>
<organism evidence="4 5">
    <name type="scientific">Metabacillus litoralis</name>
    <dbReference type="NCBI Taxonomy" id="152268"/>
    <lineage>
        <taxon>Bacteria</taxon>
        <taxon>Bacillati</taxon>
        <taxon>Bacillota</taxon>
        <taxon>Bacilli</taxon>
        <taxon>Bacillales</taxon>
        <taxon>Bacillaceae</taxon>
        <taxon>Metabacillus</taxon>
    </lineage>
</organism>
<dbReference type="CDD" id="cd00841">
    <property type="entry name" value="MPP_YfcE"/>
    <property type="match status" value="1"/>
</dbReference>
<accession>A0A179SX80</accession>
<dbReference type="STRING" id="152268.A6K24_05110"/>
<dbReference type="Pfam" id="PF12850">
    <property type="entry name" value="Metallophos_2"/>
    <property type="match status" value="1"/>
</dbReference>
<dbReference type="RefSeq" id="WP_066334196.1">
    <property type="nucleotide sequence ID" value="NZ_LWSG01000023.1"/>
</dbReference>
<dbReference type="GO" id="GO:0046872">
    <property type="term" value="F:metal ion binding"/>
    <property type="evidence" value="ECO:0007669"/>
    <property type="project" value="UniProtKB-KW"/>
</dbReference>
<dbReference type="Gene3D" id="3.60.21.10">
    <property type="match status" value="1"/>
</dbReference>
<dbReference type="InterPro" id="IPR041802">
    <property type="entry name" value="MPP_YfcE"/>
</dbReference>
<name>A0A179SX80_9BACI</name>
<keyword evidence="5" id="KW-1185">Reference proteome</keyword>
<evidence type="ECO:0000313" key="5">
    <source>
        <dbReference type="Proteomes" id="UP000078534"/>
    </source>
</evidence>
<dbReference type="EC" id="3.1.4.-" evidence="2"/>
<comment type="caution">
    <text evidence="4">The sequence shown here is derived from an EMBL/GenBank/DDBJ whole genome shotgun (WGS) entry which is preliminary data.</text>
</comment>
<feature type="domain" description="Calcineurin-like phosphoesterase" evidence="3">
    <location>
        <begin position="1"/>
        <end position="145"/>
    </location>
</feature>
<dbReference type="SUPFAM" id="SSF56300">
    <property type="entry name" value="Metallo-dependent phosphatases"/>
    <property type="match status" value="1"/>
</dbReference>
<dbReference type="InterPro" id="IPR000979">
    <property type="entry name" value="Phosphodiesterase_MJ0936/Vps29"/>
</dbReference>
<dbReference type="EMBL" id="LWSG01000023">
    <property type="protein sequence ID" value="OAS84892.1"/>
    <property type="molecule type" value="Genomic_DNA"/>
</dbReference>
<evidence type="ECO:0000259" key="3">
    <source>
        <dbReference type="Pfam" id="PF12850"/>
    </source>
</evidence>
<dbReference type="GO" id="GO:0016787">
    <property type="term" value="F:hydrolase activity"/>
    <property type="evidence" value="ECO:0007669"/>
    <property type="project" value="UniProtKB-UniRule"/>
</dbReference>
<sequence>MKVLIMSDSHGLTTEIDDIKNRHIDEVDYMLHCGDSELSAESSELMAFKVVKGNCDFGSNLPDEIIEDLGENILYMTHGHLYNVKATLMNLKYRALEVNAKVACYGHSHIAGAEIIDGVLFINPGSIRLPVLRRQKTYAILDMENTLAKVTFFEVNGQKLEEISRQFTLE</sequence>
<keyword evidence="2" id="KW-0479">Metal-binding</keyword>
<proteinExistence type="inferred from homology"/>
<gene>
    <name evidence="4" type="ORF">A6K24_05110</name>
</gene>
<comment type="similarity">
    <text evidence="1 2">Belongs to the metallophosphoesterase superfamily. YfcE family.</text>
</comment>
<protein>
    <recommendedName>
        <fullName evidence="2">Phosphoesterase</fullName>
        <ecNumber evidence="2">3.1.4.-</ecNumber>
    </recommendedName>
</protein>
<reference evidence="5" key="1">
    <citation type="submission" date="2016-04" db="EMBL/GenBank/DDBJ databases">
        <authorList>
            <person name="Lyu Z."/>
            <person name="Lyu W."/>
        </authorList>
    </citation>
    <scope>NUCLEOTIDE SEQUENCE [LARGE SCALE GENOMIC DNA]</scope>
    <source>
        <strain evidence="5">C44</strain>
    </source>
</reference>
<evidence type="ECO:0000256" key="2">
    <source>
        <dbReference type="RuleBase" id="RU362039"/>
    </source>
</evidence>
<evidence type="ECO:0000313" key="4">
    <source>
        <dbReference type="EMBL" id="OAS84892.1"/>
    </source>
</evidence>
<dbReference type="Proteomes" id="UP000078534">
    <property type="component" value="Unassembled WGS sequence"/>
</dbReference>
<dbReference type="OrthoDB" id="9800565at2"/>
<dbReference type="PANTHER" id="PTHR11124">
    <property type="entry name" value="VACUOLAR SORTING PROTEIN VPS29"/>
    <property type="match status" value="1"/>
</dbReference>
<dbReference type="InterPro" id="IPR024654">
    <property type="entry name" value="Calcineurin-like_PHP_lpxH"/>
</dbReference>
<dbReference type="NCBIfam" id="TIGR00040">
    <property type="entry name" value="yfcE"/>
    <property type="match status" value="1"/>
</dbReference>
<comment type="cofactor">
    <cofactor evidence="2">
        <name>a divalent metal cation</name>
        <dbReference type="ChEBI" id="CHEBI:60240"/>
    </cofactor>
</comment>